<comment type="subcellular location">
    <subcellularLocation>
        <location evidence="1">Nucleus</location>
    </subcellularLocation>
</comment>
<keyword evidence="4 9" id="KW-0863">Zinc-finger</keyword>
<evidence type="ECO:0000256" key="6">
    <source>
        <dbReference type="ARBA" id="ARBA00023242"/>
    </source>
</evidence>
<feature type="region of interest" description="Disordered" evidence="10">
    <location>
        <begin position="238"/>
        <end position="268"/>
    </location>
</feature>
<reference evidence="13" key="1">
    <citation type="submission" date="2025-08" db="UniProtKB">
        <authorList>
            <consortium name="RefSeq"/>
        </authorList>
    </citation>
    <scope>IDENTIFICATION</scope>
</reference>
<dbReference type="KEGG" id="aplc:110985490"/>
<dbReference type="PANTHER" id="PTHR46543">
    <property type="entry name" value="ZINC FINGER CCHC DOMAIN-CONTAINING PROTEIN 7"/>
    <property type="match status" value="1"/>
</dbReference>
<feature type="compositionally biased region" description="Low complexity" evidence="10">
    <location>
        <begin position="566"/>
        <end position="577"/>
    </location>
</feature>
<dbReference type="SUPFAM" id="SSF57756">
    <property type="entry name" value="Retrovirus zinc finger-like domains"/>
    <property type="match status" value="1"/>
</dbReference>
<dbReference type="InterPro" id="IPR051644">
    <property type="entry name" value="TRAMP_AT-DNA-binding"/>
</dbReference>
<feature type="compositionally biased region" description="Low complexity" evidence="10">
    <location>
        <begin position="180"/>
        <end position="198"/>
    </location>
</feature>
<feature type="domain" description="CCHC-type" evidence="11">
    <location>
        <begin position="384"/>
        <end position="399"/>
    </location>
</feature>
<feature type="compositionally biased region" description="Basic residues" evidence="10">
    <location>
        <begin position="702"/>
        <end position="714"/>
    </location>
</feature>
<keyword evidence="6" id="KW-0539">Nucleus</keyword>
<dbReference type="GO" id="GO:0031499">
    <property type="term" value="C:TRAMP complex"/>
    <property type="evidence" value="ECO:0007669"/>
    <property type="project" value="TreeGrafter"/>
</dbReference>
<dbReference type="GO" id="GO:0008270">
    <property type="term" value="F:zinc ion binding"/>
    <property type="evidence" value="ECO:0007669"/>
    <property type="project" value="UniProtKB-KW"/>
</dbReference>
<organism evidence="12 13">
    <name type="scientific">Acanthaster planci</name>
    <name type="common">Crown-of-thorns starfish</name>
    <dbReference type="NCBI Taxonomy" id="133434"/>
    <lineage>
        <taxon>Eukaryota</taxon>
        <taxon>Metazoa</taxon>
        <taxon>Echinodermata</taxon>
        <taxon>Eleutherozoa</taxon>
        <taxon>Asterozoa</taxon>
        <taxon>Asteroidea</taxon>
        <taxon>Valvatacea</taxon>
        <taxon>Valvatida</taxon>
        <taxon>Acanthasteridae</taxon>
        <taxon>Acanthaster</taxon>
    </lineage>
</organism>
<dbReference type="PROSITE" id="PS50158">
    <property type="entry name" value="ZF_CCHC"/>
    <property type="match status" value="3"/>
</dbReference>
<dbReference type="GO" id="GO:0071035">
    <property type="term" value="P:nuclear polyadenylation-dependent rRNA catabolic process"/>
    <property type="evidence" value="ECO:0007669"/>
    <property type="project" value="TreeGrafter"/>
</dbReference>
<dbReference type="GeneID" id="110985490"/>
<feature type="compositionally biased region" description="Basic residues" evidence="10">
    <location>
        <begin position="805"/>
        <end position="815"/>
    </location>
</feature>
<feature type="compositionally biased region" description="Polar residues" evidence="10">
    <location>
        <begin position="822"/>
        <end position="843"/>
    </location>
</feature>
<feature type="region of interest" description="Disordered" evidence="10">
    <location>
        <begin position="140"/>
        <end position="199"/>
    </location>
</feature>
<protein>
    <recommendedName>
        <fullName evidence="7">Zinc finger CCHC domain-containing protein 7</fullName>
    </recommendedName>
    <alternativeName>
        <fullName evidence="8">TRAMP-like complex RNA-binding factor ZCCHC7</fullName>
    </alternativeName>
</protein>
<evidence type="ECO:0000256" key="4">
    <source>
        <dbReference type="ARBA" id="ARBA00022771"/>
    </source>
</evidence>
<dbReference type="Pfam" id="PF00098">
    <property type="entry name" value="zf-CCHC"/>
    <property type="match status" value="1"/>
</dbReference>
<keyword evidence="2" id="KW-0479">Metal-binding</keyword>
<feature type="domain" description="CCHC-type" evidence="11">
    <location>
        <begin position="475"/>
        <end position="488"/>
    </location>
</feature>
<dbReference type="RefSeq" id="XP_022102280.1">
    <property type="nucleotide sequence ID" value="XM_022246588.1"/>
</dbReference>
<dbReference type="InterPro" id="IPR001878">
    <property type="entry name" value="Znf_CCHC"/>
</dbReference>
<feature type="compositionally biased region" description="Basic residues" evidence="10">
    <location>
        <begin position="551"/>
        <end position="562"/>
    </location>
</feature>
<evidence type="ECO:0000256" key="3">
    <source>
        <dbReference type="ARBA" id="ARBA00022737"/>
    </source>
</evidence>
<dbReference type="SMART" id="SM00343">
    <property type="entry name" value="ZnF_C2HC"/>
    <property type="match status" value="5"/>
</dbReference>
<evidence type="ECO:0000256" key="9">
    <source>
        <dbReference type="PROSITE-ProRule" id="PRU00047"/>
    </source>
</evidence>
<evidence type="ECO:0000256" key="10">
    <source>
        <dbReference type="SAM" id="MobiDB-lite"/>
    </source>
</evidence>
<feature type="compositionally biased region" description="Basic and acidic residues" evidence="10">
    <location>
        <begin position="48"/>
        <end position="58"/>
    </location>
</feature>
<accession>A0A8B7ZBT0</accession>
<evidence type="ECO:0000256" key="5">
    <source>
        <dbReference type="ARBA" id="ARBA00022833"/>
    </source>
</evidence>
<sequence length="895" mass="101422">MDPLQRIITAGKGSDWDNDLQNSEEESEQDSSEDEIGEIEEALLQRIHYAEDYPEDHGSTPGEGAEGLLPQCSGETLSNITIKRLGREDITIERIDTRIGIQEKGRSLTSAKAEKVFEPISGSVACDFAKSTQVESIKDHRETFDSDSPQTLTVHGSDSESESKYKAIKSKTKSGKEAESSSASVIEISSSSGEAEGSTGRIKYLKMRNDIDVVSINCREGDSDVGSYSDSEIVFTDQMLPTPEPSPPDKATKRQWRNSGDSTGITNPVKTSTRVKLKRTVIDAELRSILNELKNESSEDDYSEAMVIESHSEDEALNVNFDSDPMQGKVHKQDSQSSLNENKRTIHRYYQESEGLPYTFFNCSKYGHMNRHCPNLKQEKIQTCTLCGTQGHRSRQCSNALCYICFQPGHNAKRCPNKKLRYLTCRRCSMKGHTEQLCPDRWRQYHLTTKPGNIQCDKSRPETSKLVAVNGKVFCYNCGKEGHFGHECLEIRMEQHMPLVLPYVVRYGQIPQRFRQVQLDRSKPPQDARGFHAPGPGAEVDSRLPPAAPKKERRKTKRKRLRAEKLAAAAAKSLTAAGSTGKTNEIQAPSAEQGTKGKKRKLEPVELATTDSKDCTKEQLVKKCRKKTKAKTEADEKLENQLSHLPKMERKTILGEMDLQHKQEASHREEILDDYEETDGYRQEIAHELAKLPAETQAVPVGKKKKKRQPKSVRKMWAEYHRGLQQQQQQQQKLLLQRQQQLPPPKQQHVFFSFNFGQFAELERKYLEQSLDTGLQDASSDASQIPTVQQSQLNRINAKPDAMPAKKRRKRKPKHNKGEPNHIQTSFKGNDPQRSVSMTSNPNFKPLSKRQQKKANYYKRLNEARIKGQYIKGDEQGVVRPSFRSDRGFQVQLKF</sequence>
<name>A0A8B7ZBT0_ACAPL</name>
<keyword evidence="5" id="KW-0862">Zinc</keyword>
<feature type="compositionally biased region" description="Basic and acidic residues" evidence="10">
    <location>
        <begin position="518"/>
        <end position="530"/>
    </location>
</feature>
<evidence type="ECO:0000256" key="2">
    <source>
        <dbReference type="ARBA" id="ARBA00022723"/>
    </source>
</evidence>
<dbReference type="InterPro" id="IPR036875">
    <property type="entry name" value="Znf_CCHC_sf"/>
</dbReference>
<evidence type="ECO:0000313" key="12">
    <source>
        <dbReference type="Proteomes" id="UP000694845"/>
    </source>
</evidence>
<feature type="region of interest" description="Disordered" evidence="10">
    <location>
        <begin position="518"/>
        <end position="605"/>
    </location>
</feature>
<evidence type="ECO:0000259" key="11">
    <source>
        <dbReference type="PROSITE" id="PS50158"/>
    </source>
</evidence>
<proteinExistence type="predicted"/>
<gene>
    <name evidence="13" type="primary">LOC110985490</name>
</gene>
<feature type="compositionally biased region" description="Polar residues" evidence="10">
    <location>
        <begin position="257"/>
        <end position="268"/>
    </location>
</feature>
<dbReference type="Proteomes" id="UP000694845">
    <property type="component" value="Unplaced"/>
</dbReference>
<feature type="compositionally biased region" description="Polar residues" evidence="10">
    <location>
        <begin position="578"/>
        <end position="593"/>
    </location>
</feature>
<dbReference type="GO" id="GO:0071039">
    <property type="term" value="P:nuclear polyadenylation-dependent CUT catabolic process"/>
    <property type="evidence" value="ECO:0007669"/>
    <property type="project" value="TreeGrafter"/>
</dbReference>
<dbReference type="GO" id="GO:0071037">
    <property type="term" value="P:nuclear polyadenylation-dependent snRNA catabolic process"/>
    <property type="evidence" value="ECO:0007669"/>
    <property type="project" value="TreeGrafter"/>
</dbReference>
<dbReference type="OrthoDB" id="7608935at2759"/>
<keyword evidence="3" id="KW-0677">Repeat</keyword>
<dbReference type="Gene3D" id="4.10.60.10">
    <property type="entry name" value="Zinc finger, CCHC-type"/>
    <property type="match status" value="2"/>
</dbReference>
<dbReference type="GO" id="GO:0003723">
    <property type="term" value="F:RNA binding"/>
    <property type="evidence" value="ECO:0007669"/>
    <property type="project" value="TreeGrafter"/>
</dbReference>
<feature type="domain" description="CCHC-type" evidence="11">
    <location>
        <begin position="402"/>
        <end position="417"/>
    </location>
</feature>
<dbReference type="GO" id="GO:0071036">
    <property type="term" value="P:nuclear polyadenylation-dependent snoRNA catabolic process"/>
    <property type="evidence" value="ECO:0007669"/>
    <property type="project" value="TreeGrafter"/>
</dbReference>
<evidence type="ECO:0000256" key="8">
    <source>
        <dbReference type="ARBA" id="ARBA00043023"/>
    </source>
</evidence>
<dbReference type="GO" id="GO:0071038">
    <property type="term" value="P:TRAMP-dependent tRNA surveillance pathway"/>
    <property type="evidence" value="ECO:0007669"/>
    <property type="project" value="TreeGrafter"/>
</dbReference>
<feature type="compositionally biased region" description="Polar residues" evidence="10">
    <location>
        <begin position="146"/>
        <end position="156"/>
    </location>
</feature>
<feature type="compositionally biased region" description="Acidic residues" evidence="10">
    <location>
        <begin position="16"/>
        <end position="41"/>
    </location>
</feature>
<dbReference type="AlphaFoldDB" id="A0A8B7ZBT0"/>
<evidence type="ECO:0000256" key="7">
    <source>
        <dbReference type="ARBA" id="ARBA00041190"/>
    </source>
</evidence>
<keyword evidence="12" id="KW-1185">Reference proteome</keyword>
<dbReference type="PANTHER" id="PTHR46543:SF1">
    <property type="entry name" value="ZINC FINGER CCHC DOMAIN-CONTAINING PROTEIN 7"/>
    <property type="match status" value="1"/>
</dbReference>
<feature type="region of interest" description="Disordered" evidence="10">
    <location>
        <begin position="693"/>
        <end position="714"/>
    </location>
</feature>
<evidence type="ECO:0000256" key="1">
    <source>
        <dbReference type="ARBA" id="ARBA00004123"/>
    </source>
</evidence>
<evidence type="ECO:0000313" key="13">
    <source>
        <dbReference type="RefSeq" id="XP_022102280.1"/>
    </source>
</evidence>
<dbReference type="GO" id="GO:0071031">
    <property type="term" value="P:nuclear mRNA surveillance of mRNA 3'-end processing"/>
    <property type="evidence" value="ECO:0007669"/>
    <property type="project" value="TreeGrafter"/>
</dbReference>
<feature type="region of interest" description="Disordered" evidence="10">
    <location>
        <begin position="795"/>
        <end position="854"/>
    </location>
</feature>
<feature type="region of interest" description="Disordered" evidence="10">
    <location>
        <begin position="1"/>
        <end position="72"/>
    </location>
</feature>